<dbReference type="OrthoDB" id="7839941at2"/>
<comment type="caution">
    <text evidence="2">The sequence shown here is derived from an EMBL/GenBank/DDBJ whole genome shotgun (WGS) entry which is preliminary data.</text>
</comment>
<dbReference type="Proteomes" id="UP000050471">
    <property type="component" value="Unassembled WGS sequence"/>
</dbReference>
<protein>
    <submittedName>
        <fullName evidence="2">Uncharacterized protein</fullName>
    </submittedName>
</protein>
<name>A0A0P7ISF2_9RHOB</name>
<dbReference type="EMBL" id="LKBA01000024">
    <property type="protein sequence ID" value="KPN61735.1"/>
    <property type="molecule type" value="Genomic_DNA"/>
</dbReference>
<dbReference type="RefSeq" id="WP_055192769.1">
    <property type="nucleotide sequence ID" value="NZ_FPBS01000003.1"/>
</dbReference>
<reference evidence="2 3" key="1">
    <citation type="submission" date="2015-09" db="EMBL/GenBank/DDBJ databases">
        <title>Draft genome sequence of Aliiroseovarius crassostreae CV919-312TSm, the causative agent of Roseovarius Oyster Disease (formerly Juvenile Oyster Disease).</title>
        <authorList>
            <person name="Kessner L."/>
            <person name="Spinard E."/>
            <person name="Nelson D."/>
        </authorList>
    </citation>
    <scope>NUCLEOTIDE SEQUENCE [LARGE SCALE GENOMIC DNA]</scope>
    <source>
        <strain evidence="2 3">CV919-312</strain>
    </source>
</reference>
<evidence type="ECO:0000313" key="2">
    <source>
        <dbReference type="EMBL" id="KPN61735.1"/>
    </source>
</evidence>
<keyword evidence="3" id="KW-1185">Reference proteome</keyword>
<accession>A0A0P7ISF2</accession>
<evidence type="ECO:0000313" key="3">
    <source>
        <dbReference type="Proteomes" id="UP000050471"/>
    </source>
</evidence>
<sequence length="198" mass="21284">MRKLLLALALMPLAACFDADMTFTVEDSDNAKMHVVMRMGPELYGMIAASGEDPCEEGVGEVLADGGYTCTIEESDTIDNIIAELNEGVSEDSENPMDMGEGFALERLENGNIKVAFDLGSMNDDMAEQGMDPQMMEGMMQAFTGRQISITVVGPEVVETNGVLAEDGKSASMVIPLTKLFAPENDLPDSFDVVINPN</sequence>
<gene>
    <name evidence="2" type="ORF">AKJ29_03770</name>
</gene>
<proteinExistence type="predicted"/>
<evidence type="ECO:0000256" key="1">
    <source>
        <dbReference type="SAM" id="SignalP"/>
    </source>
</evidence>
<dbReference type="STRING" id="154981.AKJ29_03770"/>
<organism evidence="2 3">
    <name type="scientific">Aliiroseovarius crassostreae</name>
    <dbReference type="NCBI Taxonomy" id="154981"/>
    <lineage>
        <taxon>Bacteria</taxon>
        <taxon>Pseudomonadati</taxon>
        <taxon>Pseudomonadota</taxon>
        <taxon>Alphaproteobacteria</taxon>
        <taxon>Rhodobacterales</taxon>
        <taxon>Paracoccaceae</taxon>
        <taxon>Aliiroseovarius</taxon>
    </lineage>
</organism>
<dbReference type="AlphaFoldDB" id="A0A0P7ISF2"/>
<feature type="signal peptide" evidence="1">
    <location>
        <begin position="1"/>
        <end position="19"/>
    </location>
</feature>
<keyword evidence="1" id="KW-0732">Signal</keyword>
<feature type="chain" id="PRO_5006139954" evidence="1">
    <location>
        <begin position="20"/>
        <end position="198"/>
    </location>
</feature>